<name>A0A495XLL1_9PSEU</name>
<protein>
    <recommendedName>
        <fullName evidence="4">PH (Pleckstrin Homology) domain-containing protein</fullName>
    </recommendedName>
</protein>
<feature type="transmembrane region" description="Helical" evidence="1">
    <location>
        <begin position="30"/>
        <end position="48"/>
    </location>
</feature>
<organism evidence="2 3">
    <name type="scientific">Saccharothrix variisporea</name>
    <dbReference type="NCBI Taxonomy" id="543527"/>
    <lineage>
        <taxon>Bacteria</taxon>
        <taxon>Bacillati</taxon>
        <taxon>Actinomycetota</taxon>
        <taxon>Actinomycetes</taxon>
        <taxon>Pseudonocardiales</taxon>
        <taxon>Pseudonocardiaceae</taxon>
        <taxon>Saccharothrix</taxon>
    </lineage>
</organism>
<dbReference type="AlphaFoldDB" id="A0A495XLL1"/>
<dbReference type="EMBL" id="RBXR01000001">
    <property type="protein sequence ID" value="RKT74529.1"/>
    <property type="molecule type" value="Genomic_DNA"/>
</dbReference>
<keyword evidence="1" id="KW-1133">Transmembrane helix</keyword>
<keyword evidence="3" id="KW-1185">Reference proteome</keyword>
<keyword evidence="1" id="KW-0812">Transmembrane</keyword>
<feature type="transmembrane region" description="Helical" evidence="1">
    <location>
        <begin position="60"/>
        <end position="79"/>
    </location>
</feature>
<evidence type="ECO:0000256" key="1">
    <source>
        <dbReference type="SAM" id="Phobius"/>
    </source>
</evidence>
<comment type="caution">
    <text evidence="2">The sequence shown here is derived from an EMBL/GenBank/DDBJ whole genome shotgun (WGS) entry which is preliminary data.</text>
</comment>
<accession>A0A495XLL1</accession>
<keyword evidence="1" id="KW-0472">Membrane</keyword>
<evidence type="ECO:0000313" key="3">
    <source>
        <dbReference type="Proteomes" id="UP000272729"/>
    </source>
</evidence>
<evidence type="ECO:0008006" key="4">
    <source>
        <dbReference type="Google" id="ProtNLM"/>
    </source>
</evidence>
<gene>
    <name evidence="2" type="ORF">DFJ66_7889</name>
</gene>
<proteinExistence type="predicted"/>
<evidence type="ECO:0000313" key="2">
    <source>
        <dbReference type="EMBL" id="RKT74529.1"/>
    </source>
</evidence>
<reference evidence="2 3" key="1">
    <citation type="submission" date="2018-10" db="EMBL/GenBank/DDBJ databases">
        <title>Sequencing the genomes of 1000 actinobacteria strains.</title>
        <authorList>
            <person name="Klenk H.-P."/>
        </authorList>
    </citation>
    <scope>NUCLEOTIDE SEQUENCE [LARGE SCALE GENOMIC DNA]</scope>
    <source>
        <strain evidence="2 3">DSM 43911</strain>
    </source>
</reference>
<sequence>MATHPGGNVGGVSDVTPVEINMGGRAHGRLVLAVLVPSLLGVVALAAFVRGMFSGGRGEWLVGSVVVLALVVVAPRLIYRVTEHFARPRTLVIGPDGVRWNEPRGTSWAVGWDEVAGVAVIGARSGAPVLELVAHKGFRDPSLTGDRYRRPLPDTGFTTTVDLALRRFAGDRYEGLR</sequence>
<dbReference type="Proteomes" id="UP000272729">
    <property type="component" value="Unassembled WGS sequence"/>
</dbReference>